<proteinExistence type="predicted"/>
<evidence type="ECO:0000313" key="2">
    <source>
        <dbReference type="Proteomes" id="UP001153365"/>
    </source>
</evidence>
<dbReference type="Proteomes" id="UP001153365">
    <property type="component" value="Unassembled WGS sequence"/>
</dbReference>
<keyword evidence="2" id="KW-1185">Reference proteome</keyword>
<dbReference type="AlphaFoldDB" id="A0AAV0B1A8"/>
<accession>A0AAV0B1A8</accession>
<organism evidence="1 2">
    <name type="scientific">Phakopsora pachyrhizi</name>
    <name type="common">Asian soybean rust disease fungus</name>
    <dbReference type="NCBI Taxonomy" id="170000"/>
    <lineage>
        <taxon>Eukaryota</taxon>
        <taxon>Fungi</taxon>
        <taxon>Dikarya</taxon>
        <taxon>Basidiomycota</taxon>
        <taxon>Pucciniomycotina</taxon>
        <taxon>Pucciniomycetes</taxon>
        <taxon>Pucciniales</taxon>
        <taxon>Phakopsoraceae</taxon>
        <taxon>Phakopsora</taxon>
    </lineage>
</organism>
<gene>
    <name evidence="1" type="ORF">PPACK8108_LOCUS10261</name>
</gene>
<name>A0AAV0B1A8_PHAPC</name>
<comment type="caution">
    <text evidence="1">The sequence shown here is derived from an EMBL/GenBank/DDBJ whole genome shotgun (WGS) entry which is preliminary data.</text>
</comment>
<sequence length="247" mass="28356">MSVIKSGKRIRLADEAEVCVVQGNVKGLGKEVTEIVAMMGQAWPDWQLFTDNMKEITDVSFKQIRKRARWELQLGPALNIIGQSRRPGKVGSLPNATDYQADPNQLERLEVIVRTDQIERLEILSQVDIVCVEESYNAGHINLPKPIYRFSTEQDLEEIWESKRRDEFLKLLNLNLIKKGGVMYNYPLAKSQALEYGLPIEIWVWLKVAGFIIGQSEVWNLTVNAPRGHISFFWVSWRAWVSKDTTP</sequence>
<dbReference type="EMBL" id="CALTRL010002289">
    <property type="protein sequence ID" value="CAH7675277.1"/>
    <property type="molecule type" value="Genomic_DNA"/>
</dbReference>
<evidence type="ECO:0000313" key="1">
    <source>
        <dbReference type="EMBL" id="CAH7675277.1"/>
    </source>
</evidence>
<protein>
    <submittedName>
        <fullName evidence="1">Uncharacterized protein</fullName>
    </submittedName>
</protein>
<reference evidence="1" key="1">
    <citation type="submission" date="2022-06" db="EMBL/GenBank/DDBJ databases">
        <authorList>
            <consortium name="SYNGENTA / RWTH Aachen University"/>
        </authorList>
    </citation>
    <scope>NUCLEOTIDE SEQUENCE</scope>
</reference>